<evidence type="ECO:0000313" key="13">
    <source>
        <dbReference type="Proteomes" id="UP000663720"/>
    </source>
</evidence>
<dbReference type="NCBIfam" id="TIGR00589">
    <property type="entry name" value="ogt"/>
    <property type="match status" value="1"/>
</dbReference>
<dbReference type="GO" id="GO:0032259">
    <property type="term" value="P:methylation"/>
    <property type="evidence" value="ECO:0007669"/>
    <property type="project" value="UniProtKB-KW"/>
</dbReference>
<dbReference type="EMBL" id="CP061799">
    <property type="protein sequence ID" value="QTA81236.1"/>
    <property type="molecule type" value="Genomic_DNA"/>
</dbReference>
<dbReference type="GO" id="GO:0003908">
    <property type="term" value="F:methylated-DNA-[protein]-cysteine S-methyltransferase activity"/>
    <property type="evidence" value="ECO:0007669"/>
    <property type="project" value="UniProtKB-UniRule"/>
</dbReference>
<dbReference type="InterPro" id="IPR023546">
    <property type="entry name" value="MGMT"/>
</dbReference>
<dbReference type="KEGG" id="dli:dnl_35670"/>
<evidence type="ECO:0000256" key="5">
    <source>
        <dbReference type="ARBA" id="ARBA00022679"/>
    </source>
</evidence>
<evidence type="ECO:0000259" key="11">
    <source>
        <dbReference type="Pfam" id="PF02870"/>
    </source>
</evidence>
<comment type="function">
    <text evidence="9">Involved in the cellular defense against the biological effects of O6-methylguanine (O6-MeG) and O4-methylthymine (O4-MeT) in DNA. Repairs the methylated nucleobase in DNA by stoichiometrically transferring the methyl group to a cysteine residue in the enzyme. This is a suicide reaction: the enzyme is irreversibly inactivated.</text>
</comment>
<gene>
    <name evidence="12" type="primary">ogt</name>
    <name evidence="12" type="ORF">dnl_35670</name>
</gene>
<dbReference type="Gene3D" id="1.10.10.10">
    <property type="entry name" value="Winged helix-like DNA-binding domain superfamily/Winged helix DNA-binding domain"/>
    <property type="match status" value="1"/>
</dbReference>
<reference evidence="12" key="1">
    <citation type="journal article" date="2021" name="Microb. Physiol.">
        <title>Proteogenomic Insights into the Physiology of Marine, Sulfate-Reducing, Filamentous Desulfonema limicola and Desulfonema magnum.</title>
        <authorList>
            <person name="Schnaars V."/>
            <person name="Wohlbrand L."/>
            <person name="Scheve S."/>
            <person name="Hinrichs C."/>
            <person name="Reinhardt R."/>
            <person name="Rabus R."/>
        </authorList>
    </citation>
    <scope>NUCLEOTIDE SEQUENCE</scope>
    <source>
        <strain evidence="12">5ac10</strain>
    </source>
</reference>
<protein>
    <recommendedName>
        <fullName evidence="9">Methylated-DNA--protein-cysteine methyltransferase</fullName>
        <ecNumber evidence="9">2.1.1.63</ecNumber>
    </recommendedName>
    <alternativeName>
        <fullName evidence="9">6-O-methylguanine-DNA methyltransferase</fullName>
        <shortName evidence="9">MGMT</shortName>
    </alternativeName>
    <alternativeName>
        <fullName evidence="9">O-6-methylguanine-DNA-alkyltransferase</fullName>
    </alternativeName>
</protein>
<evidence type="ECO:0000256" key="9">
    <source>
        <dbReference type="HAMAP-Rule" id="MF_00772"/>
    </source>
</evidence>
<dbReference type="CDD" id="cd06445">
    <property type="entry name" value="ATase"/>
    <property type="match status" value="1"/>
</dbReference>
<dbReference type="AlphaFoldDB" id="A0A975GHB4"/>
<feature type="domain" description="Methylguanine DNA methyltransferase ribonuclease-like" evidence="11">
    <location>
        <begin position="7"/>
        <end position="76"/>
    </location>
</feature>
<dbReference type="Proteomes" id="UP000663720">
    <property type="component" value="Chromosome"/>
</dbReference>
<dbReference type="Pfam" id="PF01035">
    <property type="entry name" value="DNA_binding_1"/>
    <property type="match status" value="1"/>
</dbReference>
<evidence type="ECO:0000313" key="12">
    <source>
        <dbReference type="EMBL" id="QTA81236.1"/>
    </source>
</evidence>
<dbReference type="PANTHER" id="PTHR10815">
    <property type="entry name" value="METHYLATED-DNA--PROTEIN-CYSTEINE METHYLTRANSFERASE"/>
    <property type="match status" value="1"/>
</dbReference>
<name>A0A975GHB4_9BACT</name>
<evidence type="ECO:0000256" key="7">
    <source>
        <dbReference type="ARBA" id="ARBA00023204"/>
    </source>
</evidence>
<keyword evidence="5 9" id="KW-0808">Transferase</keyword>
<dbReference type="GO" id="GO:0006307">
    <property type="term" value="P:DNA alkylation repair"/>
    <property type="evidence" value="ECO:0007669"/>
    <property type="project" value="UniProtKB-UniRule"/>
</dbReference>
<dbReference type="InterPro" id="IPR036631">
    <property type="entry name" value="MGMT_N_sf"/>
</dbReference>
<proteinExistence type="inferred from homology"/>
<evidence type="ECO:0000256" key="4">
    <source>
        <dbReference type="ARBA" id="ARBA00022603"/>
    </source>
</evidence>
<comment type="catalytic activity">
    <reaction evidence="1 9">
        <text>a 4-O-methyl-thymidine in DNA + L-cysteinyl-[protein] = a thymidine in DNA + S-methyl-L-cysteinyl-[protein]</text>
        <dbReference type="Rhea" id="RHEA:53428"/>
        <dbReference type="Rhea" id="RHEA-COMP:10131"/>
        <dbReference type="Rhea" id="RHEA-COMP:10132"/>
        <dbReference type="Rhea" id="RHEA-COMP:13555"/>
        <dbReference type="Rhea" id="RHEA-COMP:13556"/>
        <dbReference type="ChEBI" id="CHEBI:29950"/>
        <dbReference type="ChEBI" id="CHEBI:82612"/>
        <dbReference type="ChEBI" id="CHEBI:137386"/>
        <dbReference type="ChEBI" id="CHEBI:137387"/>
        <dbReference type="EC" id="2.1.1.63"/>
    </reaction>
</comment>
<keyword evidence="4 9" id="KW-0489">Methyltransferase</keyword>
<feature type="domain" description="Methylated-DNA-[protein]-cysteine S-methyltransferase DNA binding" evidence="10">
    <location>
        <begin position="81"/>
        <end position="159"/>
    </location>
</feature>
<dbReference type="InterPro" id="IPR036388">
    <property type="entry name" value="WH-like_DNA-bd_sf"/>
</dbReference>
<dbReference type="PROSITE" id="PS00374">
    <property type="entry name" value="MGMT"/>
    <property type="match status" value="1"/>
</dbReference>
<evidence type="ECO:0000256" key="3">
    <source>
        <dbReference type="ARBA" id="ARBA00022490"/>
    </source>
</evidence>
<accession>A0A975GHB4</accession>
<dbReference type="HAMAP" id="MF_00772">
    <property type="entry name" value="OGT"/>
    <property type="match status" value="1"/>
</dbReference>
<evidence type="ECO:0000256" key="6">
    <source>
        <dbReference type="ARBA" id="ARBA00022763"/>
    </source>
</evidence>
<evidence type="ECO:0000256" key="2">
    <source>
        <dbReference type="ARBA" id="ARBA00008711"/>
    </source>
</evidence>
<evidence type="ECO:0000256" key="1">
    <source>
        <dbReference type="ARBA" id="ARBA00001286"/>
    </source>
</evidence>
<dbReference type="InterPro" id="IPR001497">
    <property type="entry name" value="MethylDNA_cys_MeTrfase_AS"/>
</dbReference>
<dbReference type="Gene3D" id="3.30.160.70">
    <property type="entry name" value="Methylated DNA-protein cysteine methyltransferase domain"/>
    <property type="match status" value="1"/>
</dbReference>
<keyword evidence="6 9" id="KW-0227">DNA damage</keyword>
<dbReference type="SUPFAM" id="SSF46767">
    <property type="entry name" value="Methylated DNA-protein cysteine methyltransferase, C-terminal domain"/>
    <property type="match status" value="1"/>
</dbReference>
<dbReference type="InterPro" id="IPR036217">
    <property type="entry name" value="MethylDNA_cys_MeTrfase_DNAb"/>
</dbReference>
<dbReference type="SUPFAM" id="SSF53155">
    <property type="entry name" value="Methylated DNA-protein cysteine methyltransferase domain"/>
    <property type="match status" value="1"/>
</dbReference>
<dbReference type="Pfam" id="PF02870">
    <property type="entry name" value="Methyltransf_1N"/>
    <property type="match status" value="1"/>
</dbReference>
<comment type="similarity">
    <text evidence="2 9">Belongs to the MGMT family.</text>
</comment>
<dbReference type="EC" id="2.1.1.63" evidence="9"/>
<evidence type="ECO:0000256" key="8">
    <source>
        <dbReference type="ARBA" id="ARBA00049348"/>
    </source>
</evidence>
<organism evidence="12 13">
    <name type="scientific">Desulfonema limicola</name>
    <dbReference type="NCBI Taxonomy" id="45656"/>
    <lineage>
        <taxon>Bacteria</taxon>
        <taxon>Pseudomonadati</taxon>
        <taxon>Thermodesulfobacteriota</taxon>
        <taxon>Desulfobacteria</taxon>
        <taxon>Desulfobacterales</taxon>
        <taxon>Desulfococcaceae</taxon>
        <taxon>Desulfonema</taxon>
    </lineage>
</organism>
<sequence length="167" mass="18541">MINNEKIYYTYMKSPVGRLLIAARNSGICLIAFPKGKKYKIEKDWEEKPDKFDEPVLQLNDYFAGKLKKFSLKIDLHGTVFQKKVLNELQKVPYGKTISYGELAKKAGSPKAARAVGAVNASNPVPIIIPCHRVIGSNGKLTGFGGGLDVKEKLLALEQKYICLNLL</sequence>
<evidence type="ECO:0000259" key="10">
    <source>
        <dbReference type="Pfam" id="PF01035"/>
    </source>
</evidence>
<feature type="active site" description="Nucleophile; methyl group acceptor" evidence="9">
    <location>
        <position position="131"/>
    </location>
</feature>
<comment type="subcellular location">
    <subcellularLocation>
        <location evidence="9">Cytoplasm</location>
    </subcellularLocation>
</comment>
<dbReference type="RefSeq" id="WP_246514717.1">
    <property type="nucleotide sequence ID" value="NZ_CP061799.1"/>
</dbReference>
<dbReference type="GO" id="GO:0005737">
    <property type="term" value="C:cytoplasm"/>
    <property type="evidence" value="ECO:0007669"/>
    <property type="project" value="UniProtKB-SubCell"/>
</dbReference>
<keyword evidence="7 9" id="KW-0234">DNA repair</keyword>
<dbReference type="InterPro" id="IPR008332">
    <property type="entry name" value="MethylG_MeTrfase_N"/>
</dbReference>
<comment type="miscellaneous">
    <text evidence="9">This enzyme catalyzes only one turnover and therefore is not strictly catalytic. According to one definition, an enzyme is a biocatalyst that acts repeatedly and over many reaction cycles.</text>
</comment>
<keyword evidence="3 9" id="KW-0963">Cytoplasm</keyword>
<dbReference type="PANTHER" id="PTHR10815:SF5">
    <property type="entry name" value="METHYLATED-DNA--PROTEIN-CYSTEINE METHYLTRANSFERASE"/>
    <property type="match status" value="1"/>
</dbReference>
<comment type="catalytic activity">
    <reaction evidence="8 9">
        <text>a 6-O-methyl-2'-deoxyguanosine in DNA + L-cysteinyl-[protein] = S-methyl-L-cysteinyl-[protein] + a 2'-deoxyguanosine in DNA</text>
        <dbReference type="Rhea" id="RHEA:24000"/>
        <dbReference type="Rhea" id="RHEA-COMP:10131"/>
        <dbReference type="Rhea" id="RHEA-COMP:10132"/>
        <dbReference type="Rhea" id="RHEA-COMP:11367"/>
        <dbReference type="Rhea" id="RHEA-COMP:11368"/>
        <dbReference type="ChEBI" id="CHEBI:29950"/>
        <dbReference type="ChEBI" id="CHEBI:82612"/>
        <dbReference type="ChEBI" id="CHEBI:85445"/>
        <dbReference type="ChEBI" id="CHEBI:85448"/>
        <dbReference type="EC" id="2.1.1.63"/>
    </reaction>
</comment>
<dbReference type="FunFam" id="1.10.10.10:FF:000214">
    <property type="entry name" value="Methylated-DNA--protein-cysteine methyltransferase"/>
    <property type="match status" value="1"/>
</dbReference>
<keyword evidence="13" id="KW-1185">Reference proteome</keyword>
<dbReference type="InterPro" id="IPR014048">
    <property type="entry name" value="MethylDNA_cys_MeTrfase_DNA-bd"/>
</dbReference>